<proteinExistence type="predicted"/>
<dbReference type="EMBL" id="JAEKPD010000024">
    <property type="protein sequence ID" value="MBJ3764423.1"/>
    <property type="molecule type" value="Genomic_DNA"/>
</dbReference>
<dbReference type="SUPFAM" id="SSF53474">
    <property type="entry name" value="alpha/beta-Hydrolases"/>
    <property type="match status" value="2"/>
</dbReference>
<dbReference type="Gene3D" id="2.60.40.2810">
    <property type="match status" value="1"/>
</dbReference>
<dbReference type="Pfam" id="PF17963">
    <property type="entry name" value="Big_9"/>
    <property type="match status" value="1"/>
</dbReference>
<evidence type="ECO:0000313" key="2">
    <source>
        <dbReference type="EMBL" id="MBJ3764423.1"/>
    </source>
</evidence>
<evidence type="ECO:0000256" key="1">
    <source>
        <dbReference type="SAM" id="MobiDB-lite"/>
    </source>
</evidence>
<dbReference type="AlphaFoldDB" id="A0A934IC39"/>
<feature type="region of interest" description="Disordered" evidence="1">
    <location>
        <begin position="200"/>
        <end position="237"/>
    </location>
</feature>
<dbReference type="Gene3D" id="3.40.50.1820">
    <property type="entry name" value="alpha/beta hydrolase"/>
    <property type="match status" value="1"/>
</dbReference>
<dbReference type="Proteomes" id="UP000642488">
    <property type="component" value="Unassembled WGS sequence"/>
</dbReference>
<name>A0A934IC39_9RHOB</name>
<comment type="caution">
    <text evidence="2">The sequence shown here is derived from an EMBL/GenBank/DDBJ whole genome shotgun (WGS) entry which is preliminary data.</text>
</comment>
<protein>
    <submittedName>
        <fullName evidence="2">Cadherin-like domain-containing protein</fullName>
    </submittedName>
</protein>
<accession>A0A934IC39</accession>
<sequence>MALSPNVSYSGNVGISSDATSGSLTGGGTIDVQVPEGSTIIQAFLYATTFTGEQDIAVTLTGGESSQVVDDFVSLGTNDAALQLTAYRSDVTALVGEVVGDGDLERFMFETSQLSGSAIDGFALVVIYENPDLEVGTVAILDGFSDTSGDSFSIQFDEAITDPDADTFRAELSLGIGFGFQPSTQSSVVTVNGELLTTSAGGQDDGANGNGGLITIGGLDDDPTNPDPNAGSSVQPTFDDELYDLTEFVEAGDTSIQVTTNNPSRDDNIFFAALITNPPTRVVTEAPSVVADNYETAFETQIVIAVENGILSNDTDDGFIVGALLETDVPASDGVLELASDGSFVFTPAGSFVGETSFKYRAQDNDGRVSFAQTVTINVAEGMEEPSFDFNVLTAMQLSAAVYAPIEQNRDPETAPDLIDLGNPADIATREAQANIYNALFDGSTDLEVLGDYTTLTDNNGFFVNQNAAALVATTDDALIISFRGTNDNESTFNNVGETLFGIDANVRGSQFTGPFAAWNAIQNANGKGKGLEKIRDSAVERGLPEEIDSPDVEDWFDLTSHFRLFDDLIASIPTILDEYGLSQVYFSGHSLGGGMVQYAMDAFGDDDHGATYDAFAFAPSGVDDDAISTDDSRILNITFENDPIRWSSLGTEQRGDILRLFSDDTGGHETNLYLEAARALFDAGLRSKDDFANGEGDKLDAVSLRVGNPDDAEIELFNIVLNQAAIGTDGNDEIDVNTIDRPSLIAGLGGDDEIDLFQAIQADTLIFRDGDGHDTVLRFDPTEDRIELIGFQDPTNYQVVIIDGGLFFDDVATITWNSETSIEFRGINGDDFTPDAVDNFLFIADEGLFIA</sequence>
<evidence type="ECO:0000313" key="3">
    <source>
        <dbReference type="Proteomes" id="UP000642488"/>
    </source>
</evidence>
<reference evidence="2" key="1">
    <citation type="submission" date="2020-12" db="EMBL/GenBank/DDBJ databases">
        <title>Bacterial taxonomy.</title>
        <authorList>
            <person name="Pan X."/>
        </authorList>
    </citation>
    <scope>NUCLEOTIDE SEQUENCE</scope>
    <source>
        <strain evidence="2">KCTC 52957</strain>
    </source>
</reference>
<keyword evidence="3" id="KW-1185">Reference proteome</keyword>
<dbReference type="InterPro" id="IPR029058">
    <property type="entry name" value="AB_hydrolase_fold"/>
</dbReference>
<dbReference type="RefSeq" id="WP_198917595.1">
    <property type="nucleotide sequence ID" value="NZ_JAEKPD010000024.1"/>
</dbReference>
<organism evidence="2 3">
    <name type="scientific">Palleronia pontilimi</name>
    <dbReference type="NCBI Taxonomy" id="1964209"/>
    <lineage>
        <taxon>Bacteria</taxon>
        <taxon>Pseudomonadati</taxon>
        <taxon>Pseudomonadota</taxon>
        <taxon>Alphaproteobacteria</taxon>
        <taxon>Rhodobacterales</taxon>
        <taxon>Roseobacteraceae</taxon>
        <taxon>Palleronia</taxon>
    </lineage>
</organism>
<gene>
    <name evidence="2" type="ORF">ILP92_16910</name>
</gene>